<dbReference type="InterPro" id="IPR006845">
    <property type="entry name" value="Pex_N"/>
</dbReference>
<dbReference type="GO" id="GO:0016558">
    <property type="term" value="P:protein import into peroxisome matrix"/>
    <property type="evidence" value="ECO:0007669"/>
    <property type="project" value="UniProtKB-UniRule"/>
</dbReference>
<comment type="function">
    <text evidence="15">Component of a retrotranslocation channel required for peroxisome organization by mediating export of the PEX5 receptor from peroxisomes to the cytosol, thereby promoting PEX5 recycling.</text>
</comment>
<evidence type="ECO:0000256" key="4">
    <source>
        <dbReference type="ARBA" id="ARBA00018980"/>
    </source>
</evidence>
<organism evidence="18 19">
    <name type="scientific">Syphacia muris</name>
    <dbReference type="NCBI Taxonomy" id="451379"/>
    <lineage>
        <taxon>Eukaryota</taxon>
        <taxon>Metazoa</taxon>
        <taxon>Ecdysozoa</taxon>
        <taxon>Nematoda</taxon>
        <taxon>Chromadorea</taxon>
        <taxon>Rhabditida</taxon>
        <taxon>Spirurina</taxon>
        <taxon>Oxyuridomorpha</taxon>
        <taxon>Oxyuroidea</taxon>
        <taxon>Oxyuridae</taxon>
        <taxon>Syphacia</taxon>
    </lineage>
</organism>
<feature type="transmembrane region" description="Helical" evidence="16">
    <location>
        <begin position="180"/>
        <end position="202"/>
    </location>
</feature>
<dbReference type="AlphaFoldDB" id="A0A0N5AJ82"/>
<keyword evidence="9" id="KW-0862">Zinc</keyword>
<keyword evidence="10" id="KW-0653">Protein transport</keyword>
<dbReference type="CDD" id="cd16451">
    <property type="entry name" value="mRING_PEX12"/>
    <property type="match status" value="1"/>
</dbReference>
<dbReference type="PIRSF" id="PIRSF038074">
    <property type="entry name" value="Peroxisome_assembly_p12"/>
    <property type="match status" value="1"/>
</dbReference>
<keyword evidence="18" id="KW-1185">Reference proteome</keyword>
<dbReference type="GO" id="GO:0008270">
    <property type="term" value="F:zinc ion binding"/>
    <property type="evidence" value="ECO:0007669"/>
    <property type="project" value="UniProtKB-KW"/>
</dbReference>
<evidence type="ECO:0000256" key="2">
    <source>
        <dbReference type="ARBA" id="ARBA00004906"/>
    </source>
</evidence>
<dbReference type="GO" id="GO:0006513">
    <property type="term" value="P:protein monoubiquitination"/>
    <property type="evidence" value="ECO:0007669"/>
    <property type="project" value="TreeGrafter"/>
</dbReference>
<dbReference type="Proteomes" id="UP000046393">
    <property type="component" value="Unplaced"/>
</dbReference>
<comment type="pathway">
    <text evidence="2">Protein modification; protein ubiquitination.</text>
</comment>
<evidence type="ECO:0000256" key="14">
    <source>
        <dbReference type="ARBA" id="ARBA00029692"/>
    </source>
</evidence>
<dbReference type="PANTHER" id="PTHR12888:SF0">
    <property type="entry name" value="PEROXISOME ASSEMBLY PROTEIN 12"/>
    <property type="match status" value="1"/>
</dbReference>
<keyword evidence="7" id="KW-0479">Metal-binding</keyword>
<evidence type="ECO:0000256" key="15">
    <source>
        <dbReference type="PIRNR" id="PIRNR038074"/>
    </source>
</evidence>
<evidence type="ECO:0000256" key="10">
    <source>
        <dbReference type="ARBA" id="ARBA00022927"/>
    </source>
</evidence>
<evidence type="ECO:0000256" key="13">
    <source>
        <dbReference type="ARBA" id="ARBA00023140"/>
    </source>
</evidence>
<dbReference type="WBParaSite" id="SMUV_0000450901-mRNA-1">
    <property type="protein sequence ID" value="SMUV_0000450901-mRNA-1"/>
    <property type="gene ID" value="SMUV_0000450901"/>
</dbReference>
<keyword evidence="11 16" id="KW-1133">Transmembrane helix</keyword>
<comment type="similarity">
    <text evidence="3 15">Belongs to the pex2/pex10/pex12 family.</text>
</comment>
<accession>A0A0N5AJ82</accession>
<evidence type="ECO:0000313" key="19">
    <source>
        <dbReference type="WBParaSite" id="SMUV_0000450901-mRNA-1"/>
    </source>
</evidence>
<reference evidence="19" key="1">
    <citation type="submission" date="2017-02" db="UniProtKB">
        <authorList>
            <consortium name="WormBaseParasite"/>
        </authorList>
    </citation>
    <scope>IDENTIFICATION</scope>
</reference>
<evidence type="ECO:0000313" key="18">
    <source>
        <dbReference type="Proteomes" id="UP000046393"/>
    </source>
</evidence>
<dbReference type="Gene3D" id="3.30.40.10">
    <property type="entry name" value="Zinc/RING finger domain, C3HC4 (zinc finger)"/>
    <property type="match status" value="1"/>
</dbReference>
<evidence type="ECO:0000256" key="16">
    <source>
        <dbReference type="SAM" id="Phobius"/>
    </source>
</evidence>
<sequence>MSAKQPSIFDILAEESFGGTLKPAFKYILTFLSSRYPSTISKQSIRWFDELYLLLDAFLQNYYLKHYGASFAENFYGFKRVIRTSGLRPTTGLTKLHSLFFLVNPTLVWLTRFIVPAVSACKMLLNIWSFILQLMYITSRSAVHSPLLWISNVKLEQLSKDDIMMHCPESFSSRSFLSRLIFLIPTTVSRIFGYFLFFIQFLDLFYNSELGAEFRSANTDVSRRIPPAPHEVLGESFVHQLEPDMCPLCLRKRIEDTVLSVSGYVFCYNCIRKYVLKEKRCPVSGFPANLCHLIKLYPLDA</sequence>
<evidence type="ECO:0000256" key="9">
    <source>
        <dbReference type="ARBA" id="ARBA00022833"/>
    </source>
</evidence>
<name>A0A0N5AJ82_9BILA</name>
<keyword evidence="8" id="KW-0863">Zinc-finger</keyword>
<evidence type="ECO:0000256" key="11">
    <source>
        <dbReference type="ARBA" id="ARBA00022989"/>
    </source>
</evidence>
<evidence type="ECO:0000256" key="8">
    <source>
        <dbReference type="ARBA" id="ARBA00022771"/>
    </source>
</evidence>
<dbReference type="SUPFAM" id="SSF57850">
    <property type="entry name" value="RING/U-box"/>
    <property type="match status" value="1"/>
</dbReference>
<keyword evidence="5" id="KW-0813">Transport</keyword>
<evidence type="ECO:0000256" key="6">
    <source>
        <dbReference type="ARBA" id="ARBA00022692"/>
    </source>
</evidence>
<dbReference type="InterPro" id="IPR013083">
    <property type="entry name" value="Znf_RING/FYVE/PHD"/>
</dbReference>
<evidence type="ECO:0000259" key="17">
    <source>
        <dbReference type="Pfam" id="PF04757"/>
    </source>
</evidence>
<proteinExistence type="inferred from homology"/>
<evidence type="ECO:0000256" key="1">
    <source>
        <dbReference type="ARBA" id="ARBA00004585"/>
    </source>
</evidence>
<dbReference type="GO" id="GO:1990429">
    <property type="term" value="C:peroxisomal importomer complex"/>
    <property type="evidence" value="ECO:0007669"/>
    <property type="project" value="TreeGrafter"/>
</dbReference>
<keyword evidence="13 15" id="KW-0576">Peroxisome</keyword>
<protein>
    <recommendedName>
        <fullName evidence="4 15">Peroxisome assembly protein 12</fullName>
    </recommendedName>
    <alternativeName>
        <fullName evidence="14 15">Peroxin-12</fullName>
    </alternativeName>
</protein>
<evidence type="ECO:0000256" key="5">
    <source>
        <dbReference type="ARBA" id="ARBA00022448"/>
    </source>
</evidence>
<dbReference type="GO" id="GO:0005778">
    <property type="term" value="C:peroxisomal membrane"/>
    <property type="evidence" value="ECO:0007669"/>
    <property type="project" value="UniProtKB-SubCell"/>
</dbReference>
<dbReference type="InterPro" id="IPR017375">
    <property type="entry name" value="PEX12"/>
</dbReference>
<dbReference type="Pfam" id="PF04757">
    <property type="entry name" value="Pex2_Pex12"/>
    <property type="match status" value="1"/>
</dbReference>
<dbReference type="PANTHER" id="PTHR12888">
    <property type="entry name" value="PEROXISOME ASSEMBLY PROTEIN 12 PEROXIN-12"/>
    <property type="match status" value="1"/>
</dbReference>
<evidence type="ECO:0000256" key="7">
    <source>
        <dbReference type="ARBA" id="ARBA00022723"/>
    </source>
</evidence>
<dbReference type="STRING" id="451379.A0A0N5AJ82"/>
<comment type="subcellular location">
    <subcellularLocation>
        <location evidence="1">Peroxisome membrane</location>
        <topology evidence="1">Multi-pass membrane protein</topology>
    </subcellularLocation>
</comment>
<evidence type="ECO:0000256" key="3">
    <source>
        <dbReference type="ARBA" id="ARBA00008704"/>
    </source>
</evidence>
<keyword evidence="6 16" id="KW-0812">Transmembrane</keyword>
<feature type="domain" description="Pex N-terminal" evidence="17">
    <location>
        <begin position="17"/>
        <end position="208"/>
    </location>
</feature>
<evidence type="ECO:0000256" key="12">
    <source>
        <dbReference type="ARBA" id="ARBA00023136"/>
    </source>
</evidence>
<keyword evidence="12 15" id="KW-0472">Membrane</keyword>
<dbReference type="GO" id="GO:0004842">
    <property type="term" value="F:ubiquitin-protein transferase activity"/>
    <property type="evidence" value="ECO:0007669"/>
    <property type="project" value="TreeGrafter"/>
</dbReference>